<dbReference type="Proteomes" id="UP000694845">
    <property type="component" value="Unplaced"/>
</dbReference>
<feature type="signal peptide" evidence="3">
    <location>
        <begin position="1"/>
        <end position="23"/>
    </location>
</feature>
<evidence type="ECO:0000313" key="5">
    <source>
        <dbReference type="RefSeq" id="XP_022083148.1"/>
    </source>
</evidence>
<dbReference type="GeneID" id="110975200"/>
<feature type="chain" id="PRO_5044665456" evidence="3">
    <location>
        <begin position="24"/>
        <end position="585"/>
    </location>
</feature>
<dbReference type="RefSeq" id="XP_022083148.1">
    <property type="nucleotide sequence ID" value="XM_022227456.1"/>
</dbReference>
<proteinExistence type="predicted"/>
<evidence type="ECO:0000256" key="1">
    <source>
        <dbReference type="SAM" id="MobiDB-lite"/>
    </source>
</evidence>
<reference evidence="5 6" key="1">
    <citation type="submission" date="2025-04" db="UniProtKB">
        <authorList>
            <consortium name="RefSeq"/>
        </authorList>
    </citation>
    <scope>IDENTIFICATION</scope>
</reference>
<keyword evidence="2" id="KW-0472">Membrane</keyword>
<gene>
    <name evidence="5 6" type="primary">LOC110975200</name>
</gene>
<feature type="transmembrane region" description="Helical" evidence="2">
    <location>
        <begin position="542"/>
        <end position="564"/>
    </location>
</feature>
<dbReference type="RefSeq" id="XP_022083161.1">
    <property type="nucleotide sequence ID" value="XM_022227469.1"/>
</dbReference>
<evidence type="ECO:0000256" key="3">
    <source>
        <dbReference type="SAM" id="SignalP"/>
    </source>
</evidence>
<accession>A0A8B7XQN8</accession>
<dbReference type="AlphaFoldDB" id="A0A8B7XQN8"/>
<dbReference type="KEGG" id="aplc:110975200"/>
<keyword evidence="3" id="KW-0732">Signal</keyword>
<keyword evidence="4" id="KW-1185">Reference proteome</keyword>
<sequence length="585" mass="63942">MKCPVSAIAILFICAWILLQTAASEATYQPECDTLDEAVQQINQAQSQLGDLQGRINCTRSADCDGFTCFLLLQGQRNELRVKLHPCDDPPQMFLLVQDPDTNLPYIQETVTHGDTYTIPGLQYDQAFIDLNVGIQVQFEKVSEGFQIGLKLVLLANGFPLFEIPILSPTLIRTPPCSTQAPGQQSLQCRRMQELVIGLNPPHDFQCVKDDDCKGFRCTGAIGIGPVSFEITAVSVLDSCTEPISYTITIQRNGRDIWSHPFVRSETVPVEGDGITLPEGVQANITVIMDPFTEDIDYFLTTIQLTVHIPGLPQPVVDTFLNESRVPIPPCDHPMTRGPTLTPPASLTPLPGVSDECTTFRDIADDIDNNEVFHGRMNCKANHNPCDGFSCNLTSSGVRYLFKTKMFHCESPVRLLLTIDSETSKNYHVARNITCNAVVPIEELLSGGEIKFLVMRRSNRSVELALTLKGYTPEGTVAIPLVQDRIVPVKPCTLAVPFPDNPNEVCKAASPGPPNNNPVKPPKGGGGEPGKSTQPNSQAATIGAVVGVVAVVMVAAAVVALVWYRRRSHRHNDHIHLVESSDADM</sequence>
<dbReference type="OMA" id="GRINCTR"/>
<feature type="compositionally biased region" description="Pro residues" evidence="1">
    <location>
        <begin position="511"/>
        <end position="521"/>
    </location>
</feature>
<name>A0A8B7XQN8_ACAPL</name>
<feature type="region of interest" description="Disordered" evidence="1">
    <location>
        <begin position="505"/>
        <end position="537"/>
    </location>
</feature>
<keyword evidence="2" id="KW-0812">Transmembrane</keyword>
<keyword evidence="2" id="KW-1133">Transmembrane helix</keyword>
<evidence type="ECO:0000313" key="4">
    <source>
        <dbReference type="Proteomes" id="UP000694845"/>
    </source>
</evidence>
<evidence type="ECO:0000256" key="2">
    <source>
        <dbReference type="SAM" id="Phobius"/>
    </source>
</evidence>
<organism evidence="4 5">
    <name type="scientific">Acanthaster planci</name>
    <name type="common">Crown-of-thorns starfish</name>
    <dbReference type="NCBI Taxonomy" id="133434"/>
    <lineage>
        <taxon>Eukaryota</taxon>
        <taxon>Metazoa</taxon>
        <taxon>Echinodermata</taxon>
        <taxon>Eleutherozoa</taxon>
        <taxon>Asterozoa</taxon>
        <taxon>Asteroidea</taxon>
        <taxon>Valvatacea</taxon>
        <taxon>Valvatida</taxon>
        <taxon>Acanthasteridae</taxon>
        <taxon>Acanthaster</taxon>
    </lineage>
</organism>
<protein>
    <submittedName>
        <fullName evidence="5 6">Uncharacterized protein LOC110975200</fullName>
    </submittedName>
</protein>
<evidence type="ECO:0000313" key="6">
    <source>
        <dbReference type="RefSeq" id="XP_022083161.1"/>
    </source>
</evidence>
<dbReference type="OrthoDB" id="6125709at2759"/>